<evidence type="ECO:0000313" key="2">
    <source>
        <dbReference type="EMBL" id="SFD79840.1"/>
    </source>
</evidence>
<comment type="caution">
    <text evidence="2">The sequence shown here is derived from an EMBL/GenBank/DDBJ whole genome shotgun (WGS) entry which is preliminary data.</text>
</comment>
<dbReference type="InterPro" id="IPR045676">
    <property type="entry name" value="DUF6194"/>
</dbReference>
<keyword evidence="3" id="KW-1185">Reference proteome</keyword>
<accession>A0ABY1DZ96</accession>
<organism evidence="2 3">
    <name type="scientific">Saccharopolyspora kobensis</name>
    <dbReference type="NCBI Taxonomy" id="146035"/>
    <lineage>
        <taxon>Bacteria</taxon>
        <taxon>Bacillati</taxon>
        <taxon>Actinomycetota</taxon>
        <taxon>Actinomycetes</taxon>
        <taxon>Pseudonocardiales</taxon>
        <taxon>Pseudonocardiaceae</taxon>
        <taxon>Saccharopolyspora</taxon>
    </lineage>
</organism>
<protein>
    <recommendedName>
        <fullName evidence="1">DUF6194 domain-containing protein</fullName>
    </recommendedName>
</protein>
<name>A0ABY1DZ96_9PSEU</name>
<gene>
    <name evidence="2" type="ORF">SAMN05216506_106287</name>
</gene>
<evidence type="ECO:0000259" key="1">
    <source>
        <dbReference type="Pfam" id="PF19694"/>
    </source>
</evidence>
<proteinExistence type="predicted"/>
<reference evidence="2 3" key="1">
    <citation type="submission" date="2016-10" db="EMBL/GenBank/DDBJ databases">
        <authorList>
            <person name="Varghese N."/>
            <person name="Submissions S."/>
        </authorList>
    </citation>
    <scope>NUCLEOTIDE SEQUENCE [LARGE SCALE GENOMIC DNA]</scope>
    <source>
        <strain evidence="2 3">CGMCC 4.3529</strain>
    </source>
</reference>
<feature type="domain" description="DUF6194" evidence="1">
    <location>
        <begin position="23"/>
        <end position="173"/>
    </location>
</feature>
<evidence type="ECO:0000313" key="3">
    <source>
        <dbReference type="Proteomes" id="UP000199690"/>
    </source>
</evidence>
<dbReference type="Proteomes" id="UP000199690">
    <property type="component" value="Unassembled WGS sequence"/>
</dbReference>
<dbReference type="Pfam" id="PF19694">
    <property type="entry name" value="DUF6194"/>
    <property type="match status" value="1"/>
</dbReference>
<dbReference type="EMBL" id="FOME01000006">
    <property type="protein sequence ID" value="SFD79840.1"/>
    <property type="molecule type" value="Genomic_DNA"/>
</dbReference>
<sequence length="174" mass="19260">MLGKSLKKHFNDKVEGMSTGPTEADIIQHTSSLPGVVAETADEASGAPELAWGDTFFHYDPDGRDPADRPFPFATIVTKDYGTFDAESHLDRPGVYRLNINVGRTEFERLTGHSPAAHPAHHHEFDYTALDEVLPHPVYATQSWISILNPGQRTAGQALELITRAHARAARRHR</sequence>